<proteinExistence type="predicted"/>
<feature type="region of interest" description="Disordered" evidence="1">
    <location>
        <begin position="56"/>
        <end position="111"/>
    </location>
</feature>
<sequence length="111" mass="11329">MPRPTAAQLVYGSATVVCTTLALLLLSGTESGLGVALAGATGLALGLLVAVRLPQPQPQPRPGQSARLHAAHPGAAVAHRAVDGTGARHRVPAARPSQRADQRAGEHSLRR</sequence>
<reference evidence="3 4" key="1">
    <citation type="submission" date="2017-04" db="EMBL/GenBank/DDBJ databases">
        <title>The complete genome sequence of Streptomyces albolongus YIM 101047, the producer of novel bafilomycins and novel odoriferous sesquiterpenoids.</title>
        <authorList>
            <person name="Yin M."/>
            <person name="Jiang Y."/>
        </authorList>
    </citation>
    <scope>NUCLEOTIDE SEQUENCE [LARGE SCALE GENOMIC DNA]</scope>
    <source>
        <strain evidence="3 4">YIM 101047</strain>
    </source>
</reference>
<name>A0ABC8BQZ8_9ACTN</name>
<keyword evidence="2" id="KW-0812">Transmembrane</keyword>
<organism evidence="3 4">
    <name type="scientific">Kitasatospora albolonga</name>
    <dbReference type="NCBI Taxonomy" id="68173"/>
    <lineage>
        <taxon>Bacteria</taxon>
        <taxon>Bacillati</taxon>
        <taxon>Actinomycetota</taxon>
        <taxon>Actinomycetes</taxon>
        <taxon>Kitasatosporales</taxon>
        <taxon>Streptomycetaceae</taxon>
        <taxon>Kitasatospora</taxon>
    </lineage>
</organism>
<feature type="transmembrane region" description="Helical" evidence="2">
    <location>
        <begin position="33"/>
        <end position="51"/>
    </location>
</feature>
<protein>
    <submittedName>
        <fullName evidence="3">Uncharacterized protein</fullName>
    </submittedName>
</protein>
<dbReference type="KEGG" id="kab:B7C62_11340"/>
<evidence type="ECO:0000313" key="3">
    <source>
        <dbReference type="EMBL" id="ARF72802.1"/>
    </source>
</evidence>
<keyword evidence="2" id="KW-1133">Transmembrane helix</keyword>
<dbReference type="Proteomes" id="UP000192251">
    <property type="component" value="Chromosome"/>
</dbReference>
<feature type="compositionally biased region" description="Low complexity" evidence="1">
    <location>
        <begin position="62"/>
        <end position="79"/>
    </location>
</feature>
<accession>A0ABC8BQZ8</accession>
<keyword evidence="2" id="KW-0472">Membrane</keyword>
<feature type="compositionally biased region" description="Basic and acidic residues" evidence="1">
    <location>
        <begin position="98"/>
        <end position="111"/>
    </location>
</feature>
<evidence type="ECO:0000256" key="1">
    <source>
        <dbReference type="SAM" id="MobiDB-lite"/>
    </source>
</evidence>
<evidence type="ECO:0000313" key="4">
    <source>
        <dbReference type="Proteomes" id="UP000192251"/>
    </source>
</evidence>
<feature type="transmembrane region" description="Helical" evidence="2">
    <location>
        <begin position="9"/>
        <end position="27"/>
    </location>
</feature>
<evidence type="ECO:0000256" key="2">
    <source>
        <dbReference type="SAM" id="Phobius"/>
    </source>
</evidence>
<gene>
    <name evidence="3" type="ORF">B7C62_11340</name>
</gene>
<keyword evidence="4" id="KW-1185">Reference proteome</keyword>
<dbReference type="EMBL" id="CP020563">
    <property type="protein sequence ID" value="ARF72802.1"/>
    <property type="molecule type" value="Genomic_DNA"/>
</dbReference>
<dbReference type="RefSeq" id="WP_084746610.1">
    <property type="nucleotide sequence ID" value="NZ_CP020563.1"/>
</dbReference>
<dbReference type="AlphaFoldDB" id="A0ABC8BQZ8"/>